<dbReference type="PANTHER" id="PTHR10206:SF0">
    <property type="entry name" value="CATHELICIDIN B1-RELATED"/>
    <property type="match status" value="1"/>
</dbReference>
<keyword evidence="10" id="KW-1053">Target membrane</keyword>
<organism evidence="13 14">
    <name type="scientific">Pseudonaja textilis</name>
    <name type="common">Eastern brown snake</name>
    <dbReference type="NCBI Taxonomy" id="8673"/>
    <lineage>
        <taxon>Eukaryota</taxon>
        <taxon>Metazoa</taxon>
        <taxon>Chordata</taxon>
        <taxon>Craniata</taxon>
        <taxon>Vertebrata</taxon>
        <taxon>Euteleostomi</taxon>
        <taxon>Lepidosauria</taxon>
        <taxon>Squamata</taxon>
        <taxon>Bifurcata</taxon>
        <taxon>Unidentata</taxon>
        <taxon>Episquamata</taxon>
        <taxon>Toxicofera</taxon>
        <taxon>Serpentes</taxon>
        <taxon>Colubroidea</taxon>
        <taxon>Elapidae</taxon>
        <taxon>Hydrophiinae</taxon>
        <taxon>Pseudonaja</taxon>
    </lineage>
</organism>
<evidence type="ECO:0000313" key="14">
    <source>
        <dbReference type="Proteomes" id="UP000472273"/>
    </source>
</evidence>
<evidence type="ECO:0000256" key="3">
    <source>
        <dbReference type="ARBA" id="ARBA00005320"/>
    </source>
</evidence>
<keyword evidence="4" id="KW-0964">Secreted</keyword>
<evidence type="ECO:0000313" key="13">
    <source>
        <dbReference type="Ensembl" id="ENSPTXP00000021876.1"/>
    </source>
</evidence>
<evidence type="ECO:0000256" key="6">
    <source>
        <dbReference type="ARBA" id="ARBA00022537"/>
    </source>
</evidence>
<keyword evidence="14" id="KW-1185">Reference proteome</keyword>
<dbReference type="Pfam" id="PF00666">
    <property type="entry name" value="Cathelicidins"/>
    <property type="match status" value="1"/>
</dbReference>
<dbReference type="Gene3D" id="3.10.450.10">
    <property type="match status" value="1"/>
</dbReference>
<dbReference type="PROSITE" id="PS00947">
    <property type="entry name" value="CATHELICIDINS_2"/>
    <property type="match status" value="1"/>
</dbReference>
<dbReference type="GO" id="GO:0042742">
    <property type="term" value="P:defense response to bacterium"/>
    <property type="evidence" value="ECO:0007669"/>
    <property type="project" value="UniProtKB-KW"/>
</dbReference>
<keyword evidence="12" id="KW-0732">Signal</keyword>
<dbReference type="InterPro" id="IPR046350">
    <property type="entry name" value="Cystatin_sf"/>
</dbReference>
<feature type="chain" id="PRO_5025397711" description="Vipericidin" evidence="12">
    <location>
        <begin position="23"/>
        <end position="139"/>
    </location>
</feature>
<keyword evidence="6" id="KW-1052">Target cell membrane</keyword>
<evidence type="ECO:0000256" key="12">
    <source>
        <dbReference type="SAM" id="SignalP"/>
    </source>
</evidence>
<reference evidence="13" key="1">
    <citation type="submission" date="2025-08" db="UniProtKB">
        <authorList>
            <consortium name="Ensembl"/>
        </authorList>
    </citation>
    <scope>IDENTIFICATION</scope>
</reference>
<comment type="subcellular location">
    <subcellularLocation>
        <location evidence="2">Secreted</location>
    </subcellularLocation>
    <subcellularLocation>
        <location evidence="1">Target cell membrane</location>
    </subcellularLocation>
</comment>
<evidence type="ECO:0000256" key="7">
    <source>
        <dbReference type="ARBA" id="ARBA00023022"/>
    </source>
</evidence>
<dbReference type="GeneTree" id="ENSGT01110000268783"/>
<feature type="signal peptide" evidence="12">
    <location>
        <begin position="1"/>
        <end position="22"/>
    </location>
</feature>
<evidence type="ECO:0000256" key="11">
    <source>
        <dbReference type="ARBA" id="ARBA00030320"/>
    </source>
</evidence>
<name>A0A670ZGK2_PSETE</name>
<evidence type="ECO:0000256" key="5">
    <source>
        <dbReference type="ARBA" id="ARBA00022529"/>
    </source>
</evidence>
<dbReference type="SUPFAM" id="SSF54403">
    <property type="entry name" value="Cystatin/monellin"/>
    <property type="match status" value="1"/>
</dbReference>
<evidence type="ECO:0000256" key="1">
    <source>
        <dbReference type="ARBA" id="ARBA00004175"/>
    </source>
</evidence>
<evidence type="ECO:0000256" key="10">
    <source>
        <dbReference type="ARBA" id="ARBA00023298"/>
    </source>
</evidence>
<sequence length="139" mass="15504">MEGNFWKTWVVVGTLSFLGASSLPHAKPLTYKEVVALAIYNSRSGEDCVYRLLGASAEPQWDPISESYQELNFTIKETMCLLEDVVFFDECDFKEGGVSDGCKGDPVSQLRPYIGRIFKTGDSTSMASPKVWLLLDHKP</sequence>
<protein>
    <recommendedName>
        <fullName evidence="11">Vipericidin</fullName>
    </recommendedName>
</protein>
<keyword evidence="8" id="KW-0472">Membrane</keyword>
<accession>A0A670ZGK2</accession>
<evidence type="ECO:0000256" key="8">
    <source>
        <dbReference type="ARBA" id="ARBA00023136"/>
    </source>
</evidence>
<dbReference type="AlphaFoldDB" id="A0A670ZGK2"/>
<dbReference type="PANTHER" id="PTHR10206">
    <property type="entry name" value="CATHELICIDIN"/>
    <property type="match status" value="1"/>
</dbReference>
<evidence type="ECO:0000256" key="2">
    <source>
        <dbReference type="ARBA" id="ARBA00004613"/>
    </source>
</evidence>
<dbReference type="GO" id="GO:0044218">
    <property type="term" value="C:other organism cell membrane"/>
    <property type="evidence" value="ECO:0007669"/>
    <property type="project" value="UniProtKB-KW"/>
</dbReference>
<dbReference type="Proteomes" id="UP000472273">
    <property type="component" value="Unplaced"/>
</dbReference>
<dbReference type="GO" id="GO:0005615">
    <property type="term" value="C:extracellular space"/>
    <property type="evidence" value="ECO:0007669"/>
    <property type="project" value="TreeGrafter"/>
</dbReference>
<reference evidence="13" key="2">
    <citation type="submission" date="2025-09" db="UniProtKB">
        <authorList>
            <consortium name="Ensembl"/>
        </authorList>
    </citation>
    <scope>IDENTIFICATION</scope>
</reference>
<evidence type="ECO:0000256" key="9">
    <source>
        <dbReference type="ARBA" id="ARBA00023157"/>
    </source>
</evidence>
<proteinExistence type="inferred from homology"/>
<keyword evidence="7" id="KW-0044">Antibiotic</keyword>
<evidence type="ECO:0000256" key="4">
    <source>
        <dbReference type="ARBA" id="ARBA00022525"/>
    </source>
</evidence>
<keyword evidence="5" id="KW-0929">Antimicrobial</keyword>
<keyword evidence="9" id="KW-1015">Disulfide bond</keyword>
<dbReference type="Ensembl" id="ENSPTXT00000022547.1">
    <property type="protein sequence ID" value="ENSPTXP00000021876.1"/>
    <property type="gene ID" value="ENSPTXG00000015143.1"/>
</dbReference>
<dbReference type="InterPro" id="IPR018216">
    <property type="entry name" value="Cathelicidin_CS"/>
</dbReference>
<comment type="similarity">
    <text evidence="3">Belongs to the cathelicidin family.</text>
</comment>
<dbReference type="InterPro" id="IPR001894">
    <property type="entry name" value="Cathelicidin-like"/>
</dbReference>